<dbReference type="Gene3D" id="2.60.200.20">
    <property type="match status" value="1"/>
</dbReference>
<name>A0A087HSN6_ARAAL</name>
<keyword evidence="4" id="KW-1185">Reference proteome</keyword>
<evidence type="ECO:0000313" key="3">
    <source>
        <dbReference type="EMBL" id="KFK45138.1"/>
    </source>
</evidence>
<sequence length="1225" mass="135488">MEVKEEKLTEAQQVTEKTIPVFTVLKNGAILKNIFVVNSRDFSSPERNGDDDGEVEEILIVGRHPDCHIQLTHPSISRSHLEIRTIPSRQKLFVTDLSSVHGTWVTDQKVEPGVCVKVKEGDVIRIGGSTRIYRLHWIPLSRAYDIDNPFVSPLDASTAIEQEAENRTLEEEIAHQSLVKAASGDDDDLHLDVTSEGSGSSVPSEDEDTYIRTEEISFSPASPIVLALASHCVQTQKLQFNEDLQTLSEWDLDVVEAAAEKPSSIYSPSKQQSGGYPEVLGCSELEVAAEADACDVRVDLHLDMMSERMESAVPNVDEDPYLAAKEASSLPLPRDSIEMENRQLTEDVQVSQELDLSIIEANAENLSSWCFPSKGQIDGCIEALGCFAFELAAEVEIPLTEFATKQVMEASEISVTKDVTQNHEDNGESEVSRQIIAISPNFFPQTEPTFGILTEDVGGLGSELQSEVALVTDSENPQTEPTLEFSTEDVEGLGSELQSEVALVTDSENPEPTLEILIEDIEGLGSELQSDVALETYSENLHQESNGEGNVGSGQASAVCLSRITTEDIQSLCSSWQILPESDVRAPSEIWNEGKPAGDHIQKSRMTGETEIIFDEGSSSCLADDFHQSGFLLTPNKEPKTDMSIGSGISEESYSLSDIGGEVNSDMGSPMRSIFGVGNSDMGSPMPSTFEDTKPIEELPTDYTGGQENQTPQTHAVRDDVLTEIDSSTSSSRTLSTCNIWSRRGKDASVLQIRTNRSEGKRKQIGKQPKGQLQRKQALSDKSISLTPEPEIFTPDKENLTPSSHMLKRLQDIGDIKDSKGKSSSKLSVRSSSSKIPSIIDLVASEAFTEPEIFTPDKENLTPSSHMLKRLREVSEIKETKGSSSKATRKPFFDILSEENVQEKQKPDLNSMSSKSKVKHDAVTLKNKIERAPFQPLLEKSSSQSQSYMEVSSTASAINNNSTGIRSSSLLSDGTSKIKWTIVLDTSSLLDKDTRKPLHLLQGLKGTHLVVPRTVLRELNETKRTRSLLYRRRTEIASSALDWIEDCMVNTKWWIQIQTSSEETKANAPTPPVTPQSNVSAAFPFSLHWNSYAPEIDSPTSQDQVLECARLYRNINSHEKLVLISNDTTFKIKAMAEGVICETAHEFYESLVNPFSDRFMWRESTVRGRTWSHLDDVVLRERYNNRTCFPYRKKSMFNNGVKSGAAAKGLKLILLHNSHYGHNHQ</sequence>
<dbReference type="AlphaFoldDB" id="A0A087HSN6"/>
<reference evidence="4" key="1">
    <citation type="journal article" date="2015" name="Nat. Plants">
        <title>Genome expansion of Arabis alpina linked with retrotransposition and reduced symmetric DNA methylation.</title>
        <authorList>
            <person name="Willing E.M."/>
            <person name="Rawat V."/>
            <person name="Mandakova T."/>
            <person name="Maumus F."/>
            <person name="James G.V."/>
            <person name="Nordstroem K.J."/>
            <person name="Becker C."/>
            <person name="Warthmann N."/>
            <person name="Chica C."/>
            <person name="Szarzynska B."/>
            <person name="Zytnicki M."/>
            <person name="Albani M.C."/>
            <person name="Kiefer C."/>
            <person name="Bergonzi S."/>
            <person name="Castaings L."/>
            <person name="Mateos J.L."/>
            <person name="Berns M.C."/>
            <person name="Bujdoso N."/>
            <person name="Piofczyk T."/>
            <person name="de Lorenzo L."/>
            <person name="Barrero-Sicilia C."/>
            <person name="Mateos I."/>
            <person name="Piednoel M."/>
            <person name="Hagmann J."/>
            <person name="Chen-Min-Tao R."/>
            <person name="Iglesias-Fernandez R."/>
            <person name="Schuster S.C."/>
            <person name="Alonso-Blanco C."/>
            <person name="Roudier F."/>
            <person name="Carbonero P."/>
            <person name="Paz-Ares J."/>
            <person name="Davis S.J."/>
            <person name="Pecinka A."/>
            <person name="Quesneville H."/>
            <person name="Colot V."/>
            <person name="Lysak M.A."/>
            <person name="Weigel D."/>
            <person name="Coupland G."/>
            <person name="Schneeberger K."/>
        </authorList>
    </citation>
    <scope>NUCLEOTIDE SEQUENCE [LARGE SCALE GENOMIC DNA]</scope>
    <source>
        <strain evidence="4">cv. Pajares</strain>
    </source>
</reference>
<dbReference type="SUPFAM" id="SSF49879">
    <property type="entry name" value="SMAD/FHA domain"/>
    <property type="match status" value="1"/>
</dbReference>
<dbReference type="InterPro" id="IPR000253">
    <property type="entry name" value="FHA_dom"/>
</dbReference>
<evidence type="ECO:0000259" key="2">
    <source>
        <dbReference type="PROSITE" id="PS50006"/>
    </source>
</evidence>
<dbReference type="CDD" id="cd09880">
    <property type="entry name" value="PIN_Smg5-6-like"/>
    <property type="match status" value="1"/>
</dbReference>
<evidence type="ECO:0000256" key="1">
    <source>
        <dbReference type="SAM" id="MobiDB-lite"/>
    </source>
</evidence>
<feature type="region of interest" description="Disordered" evidence="1">
    <location>
        <begin position="754"/>
        <end position="802"/>
    </location>
</feature>
<protein>
    <recommendedName>
        <fullName evidence="2">FHA domain-containing protein</fullName>
    </recommendedName>
</protein>
<dbReference type="GO" id="GO:0009556">
    <property type="term" value="P:microsporogenesis"/>
    <property type="evidence" value="ECO:0007669"/>
    <property type="project" value="EnsemblPlants"/>
</dbReference>
<dbReference type="eggNOG" id="KOG1881">
    <property type="taxonomic scope" value="Eukaryota"/>
</dbReference>
<accession>A0A087HSN6</accession>
<dbReference type="OMA" id="PFGSHIK"/>
<dbReference type="CDD" id="cd22691">
    <property type="entry name" value="FHA_PS1-like"/>
    <property type="match status" value="1"/>
</dbReference>
<dbReference type="InterPro" id="IPR002716">
    <property type="entry name" value="PIN_dom"/>
</dbReference>
<dbReference type="GO" id="GO:0031965">
    <property type="term" value="C:nuclear membrane"/>
    <property type="evidence" value="ECO:0007669"/>
    <property type="project" value="TreeGrafter"/>
</dbReference>
<dbReference type="InterPro" id="IPR008984">
    <property type="entry name" value="SMAD_FHA_dom_sf"/>
</dbReference>
<dbReference type="EMBL" id="CM002869">
    <property type="protein sequence ID" value="KFK45138.1"/>
    <property type="molecule type" value="Genomic_DNA"/>
</dbReference>
<organism evidence="3 4">
    <name type="scientific">Arabis alpina</name>
    <name type="common">Alpine rock-cress</name>
    <dbReference type="NCBI Taxonomy" id="50452"/>
    <lineage>
        <taxon>Eukaryota</taxon>
        <taxon>Viridiplantae</taxon>
        <taxon>Streptophyta</taxon>
        <taxon>Embryophyta</taxon>
        <taxon>Tracheophyta</taxon>
        <taxon>Spermatophyta</taxon>
        <taxon>Magnoliopsida</taxon>
        <taxon>eudicotyledons</taxon>
        <taxon>Gunneridae</taxon>
        <taxon>Pentapetalae</taxon>
        <taxon>rosids</taxon>
        <taxon>malvids</taxon>
        <taxon>Brassicales</taxon>
        <taxon>Brassicaceae</taxon>
        <taxon>Arabideae</taxon>
        <taxon>Arabis</taxon>
    </lineage>
</organism>
<feature type="region of interest" description="Disordered" evidence="1">
    <location>
        <begin position="182"/>
        <end position="208"/>
    </location>
</feature>
<evidence type="ECO:0000313" key="4">
    <source>
        <dbReference type="Proteomes" id="UP000029120"/>
    </source>
</evidence>
<dbReference type="Proteomes" id="UP000029120">
    <property type="component" value="Chromosome 1"/>
</dbReference>
<feature type="domain" description="FHA" evidence="2">
    <location>
        <begin position="59"/>
        <end position="110"/>
    </location>
</feature>
<dbReference type="Pfam" id="PF00498">
    <property type="entry name" value="FHA"/>
    <property type="match status" value="1"/>
</dbReference>
<dbReference type="PROSITE" id="PS50006">
    <property type="entry name" value="FHA_DOMAIN"/>
    <property type="match status" value="1"/>
</dbReference>
<proteinExistence type="predicted"/>
<dbReference type="Gramene" id="KFK45138">
    <property type="protein sequence ID" value="KFK45138"/>
    <property type="gene ID" value="AALP_AA1G348700"/>
</dbReference>
<gene>
    <name evidence="3" type="ordered locus">AALP_Aa1g348700</name>
</gene>
<dbReference type="GO" id="GO:0051295">
    <property type="term" value="P:establishment of meiotic spindle localization"/>
    <property type="evidence" value="ECO:0007669"/>
    <property type="project" value="EnsemblPlants"/>
</dbReference>
<dbReference type="Pfam" id="PF13638">
    <property type="entry name" value="PIN_4"/>
    <property type="match status" value="1"/>
</dbReference>
<dbReference type="SMART" id="SM00240">
    <property type="entry name" value="FHA"/>
    <property type="match status" value="1"/>
</dbReference>
<dbReference type="OrthoDB" id="444265at2759"/>
<feature type="compositionally biased region" description="Polar residues" evidence="1">
    <location>
        <begin position="774"/>
        <end position="786"/>
    </location>
</feature>
<dbReference type="Gene3D" id="3.40.50.1010">
    <property type="entry name" value="5'-nuclease"/>
    <property type="match status" value="1"/>
</dbReference>
<dbReference type="PANTHER" id="PTHR22593">
    <property type="entry name" value="TRANSMEMBRANE PROTEIN 18"/>
    <property type="match status" value="1"/>
</dbReference>
<dbReference type="PANTHER" id="PTHR22593:SF8">
    <property type="entry name" value="FHA DOMAIN-CONTAINING PROTEIN PS1"/>
    <property type="match status" value="1"/>
</dbReference>